<reference evidence="1" key="1">
    <citation type="submission" date="2013-11" db="EMBL/GenBank/DDBJ databases">
        <title>Genome sequence of the fusiform rust pathogen reveals effectors for host alternation and coevolution with pine.</title>
        <authorList>
            <consortium name="DOE Joint Genome Institute"/>
            <person name="Smith K."/>
            <person name="Pendleton A."/>
            <person name="Kubisiak T."/>
            <person name="Anderson C."/>
            <person name="Salamov A."/>
            <person name="Aerts A."/>
            <person name="Riley R."/>
            <person name="Clum A."/>
            <person name="Lindquist E."/>
            <person name="Ence D."/>
            <person name="Campbell M."/>
            <person name="Kronenberg Z."/>
            <person name="Feau N."/>
            <person name="Dhillon B."/>
            <person name="Hamelin R."/>
            <person name="Burleigh J."/>
            <person name="Smith J."/>
            <person name="Yandell M."/>
            <person name="Nelson C."/>
            <person name="Grigoriev I."/>
            <person name="Davis J."/>
        </authorList>
    </citation>
    <scope>NUCLEOTIDE SEQUENCE</scope>
    <source>
        <strain evidence="1">G11</strain>
    </source>
</reference>
<comment type="caution">
    <text evidence="1">The sequence shown here is derived from an EMBL/GenBank/DDBJ whole genome shotgun (WGS) entry which is preliminary data.</text>
</comment>
<evidence type="ECO:0000313" key="1">
    <source>
        <dbReference type="EMBL" id="KAG0146353.1"/>
    </source>
</evidence>
<dbReference type="PANTHER" id="PTHR33246:SF51">
    <property type="entry name" value="MYB_SANT-LIKE DOMAIN-CONTAINING PROTEIN"/>
    <property type="match status" value="1"/>
</dbReference>
<feature type="non-terminal residue" evidence="1">
    <location>
        <position position="1"/>
    </location>
</feature>
<dbReference type="OrthoDB" id="3265539at2759"/>
<evidence type="ECO:0000313" key="2">
    <source>
        <dbReference type="Proteomes" id="UP000886653"/>
    </source>
</evidence>
<proteinExistence type="predicted"/>
<accession>A0A9P6NI25</accession>
<dbReference type="AlphaFoldDB" id="A0A9P6NI25"/>
<name>A0A9P6NI25_9BASI</name>
<gene>
    <name evidence="1" type="ORF">CROQUDRAFT_18700</name>
</gene>
<keyword evidence="2" id="KW-1185">Reference proteome</keyword>
<evidence type="ECO:0008006" key="3">
    <source>
        <dbReference type="Google" id="ProtNLM"/>
    </source>
</evidence>
<protein>
    <recommendedName>
        <fullName evidence="3">CCHC-type domain-containing protein</fullName>
    </recommendedName>
</protein>
<dbReference type="Pfam" id="PF14223">
    <property type="entry name" value="Retrotran_gag_2"/>
    <property type="match status" value="1"/>
</dbReference>
<sequence length="351" mass="38390">LTAAGADSNYLDWSLVAKSVLQTEGLLHTITLTEPKDRPSSYKNDCLKVKTFFLCYVEKANYTVLHQCGDDTVAMWNALQSLHLDSSSASKMFWLKSIVTEKMEGDNMDAYLDHVQDMYDHLDSLVTQEKPLRTDDILAAAISLAVPPEWQHVLTALLQRPNVTSNEIISALRSEGKLTCNYCDKRGHLKAECHSKMADDLESARKELCKLKVDRKKTTRGKANAVTVQSDNDSSATIDLSDSESAMLVHTTETVSSMSTSMPMNLDSGCSKSMAPPLKPLANVRPASTRVTLGDNSVIKATATSTTTLPLTVDKSVSMLQVPGLNEPLLSVSDLVDEGLVLEFNDQGCDI</sequence>
<feature type="non-terminal residue" evidence="1">
    <location>
        <position position="351"/>
    </location>
</feature>
<dbReference type="Proteomes" id="UP000886653">
    <property type="component" value="Unassembled WGS sequence"/>
</dbReference>
<dbReference type="PANTHER" id="PTHR33246">
    <property type="entry name" value="CCHC-TYPE DOMAIN-CONTAINING PROTEIN"/>
    <property type="match status" value="1"/>
</dbReference>
<organism evidence="1 2">
    <name type="scientific">Cronartium quercuum f. sp. fusiforme G11</name>
    <dbReference type="NCBI Taxonomy" id="708437"/>
    <lineage>
        <taxon>Eukaryota</taxon>
        <taxon>Fungi</taxon>
        <taxon>Dikarya</taxon>
        <taxon>Basidiomycota</taxon>
        <taxon>Pucciniomycotina</taxon>
        <taxon>Pucciniomycetes</taxon>
        <taxon>Pucciniales</taxon>
        <taxon>Coleosporiaceae</taxon>
        <taxon>Cronartium</taxon>
    </lineage>
</organism>
<dbReference type="EMBL" id="MU167262">
    <property type="protein sequence ID" value="KAG0146353.1"/>
    <property type="molecule type" value="Genomic_DNA"/>
</dbReference>